<accession>A0AC34GCE1</accession>
<organism evidence="1 2">
    <name type="scientific">Panagrolaimus sp. ES5</name>
    <dbReference type="NCBI Taxonomy" id="591445"/>
    <lineage>
        <taxon>Eukaryota</taxon>
        <taxon>Metazoa</taxon>
        <taxon>Ecdysozoa</taxon>
        <taxon>Nematoda</taxon>
        <taxon>Chromadorea</taxon>
        <taxon>Rhabditida</taxon>
        <taxon>Tylenchina</taxon>
        <taxon>Panagrolaimomorpha</taxon>
        <taxon>Panagrolaimoidea</taxon>
        <taxon>Panagrolaimidae</taxon>
        <taxon>Panagrolaimus</taxon>
    </lineage>
</organism>
<proteinExistence type="predicted"/>
<dbReference type="WBParaSite" id="ES5_v2.g27283.t1">
    <property type="protein sequence ID" value="ES5_v2.g27283.t1"/>
    <property type="gene ID" value="ES5_v2.g27283"/>
</dbReference>
<evidence type="ECO:0000313" key="1">
    <source>
        <dbReference type="Proteomes" id="UP000887579"/>
    </source>
</evidence>
<evidence type="ECO:0000313" key="2">
    <source>
        <dbReference type="WBParaSite" id="ES5_v2.g27283.t1"/>
    </source>
</evidence>
<name>A0AC34GCE1_9BILA</name>
<dbReference type="Proteomes" id="UP000887579">
    <property type="component" value="Unplaced"/>
</dbReference>
<reference evidence="2" key="1">
    <citation type="submission" date="2022-11" db="UniProtKB">
        <authorList>
            <consortium name="WormBaseParasite"/>
        </authorList>
    </citation>
    <scope>IDENTIFICATION</scope>
</reference>
<protein>
    <submittedName>
        <fullName evidence="2">Heat shock protein 70</fullName>
    </submittedName>
</protein>
<sequence length="111" mass="12206">MSVVFKLMMDKPAAIGIDLGTTYSCVAVFENGKVEIIANGLGERTTPSVVGFIEGQKIVGEWSKRRIHKFPLNIISCAKRLIGRKFDDPKVQEDIKNLPFKIVSKDGNAAV</sequence>